<evidence type="ECO:0000313" key="2">
    <source>
        <dbReference type="EMBL" id="KAL1123293.1"/>
    </source>
</evidence>
<dbReference type="PROSITE" id="PS51205">
    <property type="entry name" value="VPS9"/>
    <property type="match status" value="1"/>
</dbReference>
<proteinExistence type="predicted"/>
<comment type="caution">
    <text evidence="2">The sequence shown here is derived from an EMBL/GenBank/DDBJ whole genome shotgun (WGS) entry which is preliminary data.</text>
</comment>
<dbReference type="AlphaFoldDB" id="A0ABD0YU25"/>
<dbReference type="SUPFAM" id="SSF109993">
    <property type="entry name" value="VPS9 domain"/>
    <property type="match status" value="1"/>
</dbReference>
<name>A0ABD0YU25_9HEMI</name>
<feature type="non-terminal residue" evidence="2">
    <location>
        <position position="1"/>
    </location>
</feature>
<feature type="domain" description="VPS9" evidence="1">
    <location>
        <begin position="306"/>
        <end position="443"/>
    </location>
</feature>
<sequence>AYGYYIESLKLVAGALKSDLASYPEEHLTLKDKKNLIEFAKQSISRVSLLIKKDANILSNKTTPAVDWPIYVESAPPVEDMACMWRSNQSEEETLVSRYRKRLNGAGSAHERQNLELELARQLVEKAAITRNRMMQATAWAMHNAHMKFHIQEKLKGGTLKESDFRKQQLYALALHFTEGNSWLKQCVQDLNMYPNNEKLTRELLGNILTDNEHPIRCSMINMQSKIQQMLSSTDQLSSSEMYRNHFKTIADEIKEDLAILLEVLKVLYEPLNVEKNSSITSELVNHFYFAPLKSQLILLIRQGLKDKEEILTRAWENGCSDCFGYGSDIIQEDARSEAVTKIHYLTTLHNPYEMIDCAVHIIKLLTTSQFDRNHFTSIGADCLLPRLCAVVTESRLIGVAAEAEYMETFMPSEKALGEEGYAVTMLQSVVAHLTGGCAIGDDHYDK</sequence>
<dbReference type="EMBL" id="JBFDAA010000012">
    <property type="protein sequence ID" value="KAL1123293.1"/>
    <property type="molecule type" value="Genomic_DNA"/>
</dbReference>
<evidence type="ECO:0000313" key="3">
    <source>
        <dbReference type="Proteomes" id="UP001558652"/>
    </source>
</evidence>
<organism evidence="2 3">
    <name type="scientific">Ranatra chinensis</name>
    <dbReference type="NCBI Taxonomy" id="642074"/>
    <lineage>
        <taxon>Eukaryota</taxon>
        <taxon>Metazoa</taxon>
        <taxon>Ecdysozoa</taxon>
        <taxon>Arthropoda</taxon>
        <taxon>Hexapoda</taxon>
        <taxon>Insecta</taxon>
        <taxon>Pterygota</taxon>
        <taxon>Neoptera</taxon>
        <taxon>Paraneoptera</taxon>
        <taxon>Hemiptera</taxon>
        <taxon>Heteroptera</taxon>
        <taxon>Panheteroptera</taxon>
        <taxon>Nepomorpha</taxon>
        <taxon>Nepidae</taxon>
        <taxon>Ranatrinae</taxon>
        <taxon>Ranatra</taxon>
    </lineage>
</organism>
<dbReference type="InterPro" id="IPR003123">
    <property type="entry name" value="VPS9"/>
</dbReference>
<dbReference type="Proteomes" id="UP001558652">
    <property type="component" value="Unassembled WGS sequence"/>
</dbReference>
<reference evidence="2 3" key="1">
    <citation type="submission" date="2024-07" db="EMBL/GenBank/DDBJ databases">
        <title>Chromosome-level genome assembly of the water stick insect Ranatra chinensis (Heteroptera: Nepidae).</title>
        <authorList>
            <person name="Liu X."/>
        </authorList>
    </citation>
    <scope>NUCLEOTIDE SEQUENCE [LARGE SCALE GENOMIC DNA]</scope>
    <source>
        <strain evidence="2">Cailab_2021Rc</strain>
        <tissue evidence="2">Muscle</tissue>
    </source>
</reference>
<evidence type="ECO:0000259" key="1">
    <source>
        <dbReference type="PROSITE" id="PS51205"/>
    </source>
</evidence>
<protein>
    <recommendedName>
        <fullName evidence="1">VPS9 domain-containing protein</fullName>
    </recommendedName>
</protein>
<gene>
    <name evidence="2" type="ORF">AAG570_002379</name>
</gene>
<keyword evidence="3" id="KW-1185">Reference proteome</keyword>
<dbReference type="Pfam" id="PF02204">
    <property type="entry name" value="VPS9"/>
    <property type="match status" value="1"/>
</dbReference>
<dbReference type="InterPro" id="IPR037191">
    <property type="entry name" value="VPS9_dom_sf"/>
</dbReference>
<dbReference type="Gene3D" id="1.20.1050.80">
    <property type="entry name" value="VPS9 domain"/>
    <property type="match status" value="1"/>
</dbReference>
<accession>A0ABD0YU25</accession>